<dbReference type="InterPro" id="IPR037518">
    <property type="entry name" value="MPN"/>
</dbReference>
<dbReference type="PANTHER" id="PTHR10540:SF6">
    <property type="entry name" value="EUKARYOTIC TRANSLATION INITIATION FACTOR 3 SUBUNIT F"/>
    <property type="match status" value="1"/>
</dbReference>
<dbReference type="GO" id="GO:0003743">
    <property type="term" value="F:translation initiation factor activity"/>
    <property type="evidence" value="ECO:0007669"/>
    <property type="project" value="TreeGrafter"/>
</dbReference>
<evidence type="ECO:0000313" key="2">
    <source>
        <dbReference type="EMBL" id="CDZ98702.1"/>
    </source>
</evidence>
<name>A0A0F7SNV5_PHARH</name>
<feature type="domain" description="MPN" evidence="1">
    <location>
        <begin position="15"/>
        <end position="149"/>
    </location>
</feature>
<organism evidence="2">
    <name type="scientific">Phaffia rhodozyma</name>
    <name type="common">Yeast</name>
    <name type="synonym">Xanthophyllomyces dendrorhous</name>
    <dbReference type="NCBI Taxonomy" id="264483"/>
    <lineage>
        <taxon>Eukaryota</taxon>
        <taxon>Fungi</taxon>
        <taxon>Dikarya</taxon>
        <taxon>Basidiomycota</taxon>
        <taxon>Agaricomycotina</taxon>
        <taxon>Tremellomycetes</taxon>
        <taxon>Cystofilobasidiales</taxon>
        <taxon>Mrakiaceae</taxon>
        <taxon>Phaffia</taxon>
    </lineage>
</organism>
<proteinExistence type="predicted"/>
<dbReference type="PROSITE" id="PS50249">
    <property type="entry name" value="MPN"/>
    <property type="match status" value="1"/>
</dbReference>
<dbReference type="AlphaFoldDB" id="A0A0F7SNV5"/>
<accession>A0A0F7SNV5</accession>
<dbReference type="Pfam" id="PF13012">
    <property type="entry name" value="MitMem_reg"/>
    <property type="match status" value="1"/>
</dbReference>
<dbReference type="GO" id="GO:0008237">
    <property type="term" value="F:metallopeptidase activity"/>
    <property type="evidence" value="ECO:0007669"/>
    <property type="project" value="InterPro"/>
</dbReference>
<evidence type="ECO:0000259" key="1">
    <source>
        <dbReference type="PROSITE" id="PS50249"/>
    </source>
</evidence>
<dbReference type="InterPro" id="IPR024969">
    <property type="entry name" value="EIF3F/CSN6-like_C"/>
</dbReference>
<dbReference type="EMBL" id="LN483345">
    <property type="protein sequence ID" value="CDZ98702.1"/>
    <property type="molecule type" value="Genomic_DNA"/>
</dbReference>
<protein>
    <submittedName>
        <fullName evidence="2">Mov34-domain-containing protein</fullName>
    </submittedName>
</protein>
<dbReference type="InterPro" id="IPR000555">
    <property type="entry name" value="JAMM/MPN+_dom"/>
</dbReference>
<reference evidence="2" key="1">
    <citation type="submission" date="2014-08" db="EMBL/GenBank/DDBJ databases">
        <authorList>
            <person name="Sharma Rahul"/>
            <person name="Thines Marco"/>
        </authorList>
    </citation>
    <scope>NUCLEOTIDE SEQUENCE</scope>
</reference>
<dbReference type="Pfam" id="PF01398">
    <property type="entry name" value="JAB"/>
    <property type="match status" value="1"/>
</dbReference>
<dbReference type="GO" id="GO:0071541">
    <property type="term" value="C:eukaryotic translation initiation factor 3 complex, eIF3m"/>
    <property type="evidence" value="ECO:0007669"/>
    <property type="project" value="TreeGrafter"/>
</dbReference>
<dbReference type="PANTHER" id="PTHR10540">
    <property type="entry name" value="EUKARYOTIC TRANSLATION INITIATION FACTOR 3 SUBUNIT F-RELATED"/>
    <property type="match status" value="1"/>
</dbReference>
<dbReference type="GO" id="GO:0031369">
    <property type="term" value="F:translation initiation factor binding"/>
    <property type="evidence" value="ECO:0007669"/>
    <property type="project" value="TreeGrafter"/>
</dbReference>
<dbReference type="SMART" id="SM00232">
    <property type="entry name" value="JAB_MPN"/>
    <property type="match status" value="1"/>
</dbReference>
<dbReference type="Gene3D" id="3.40.140.10">
    <property type="entry name" value="Cytidine Deaminase, domain 2"/>
    <property type="match status" value="1"/>
</dbReference>
<sequence length="275" mass="29552">MASASVHSARAPASLTLQPLPLLSVLNHYTRRPDASQTRVIGALLGKRTDAGEVVITNSFAVPHDESRTYFAEQEHRAMLDIFRKASGDKETLVGWYSTGSSPDGFSSLVHDFFAAETAPYPAIHVTVDVKAENTEELGARGWISAPAPAEPTEETSTSFTDLPLTLSQTSSLNNIIPSTATATTPLAELEASLKIAREDLVRVRAYVNDVVEGKVEGNADIGRALMDVCGKVGGGDEWEKKISGQLQDALMVSYLSSLVRSQVELAGRINLLQN</sequence>